<reference evidence="3" key="1">
    <citation type="submission" date="2022-11" db="UniProtKB">
        <authorList>
            <consortium name="WormBaseParasite"/>
        </authorList>
    </citation>
    <scope>IDENTIFICATION</scope>
</reference>
<name>A0A915K2T1_ROMCU</name>
<proteinExistence type="predicted"/>
<evidence type="ECO:0000256" key="1">
    <source>
        <dbReference type="SAM" id="MobiDB-lite"/>
    </source>
</evidence>
<evidence type="ECO:0000313" key="3">
    <source>
        <dbReference type="WBParaSite" id="nRc.2.0.1.t33004-RA"/>
    </source>
</evidence>
<sequence length="101" mass="11601">MLVMNRTPFTTPKMASEQRSDENYNQIAQFYKPETHRSDARDGCDFCDLSDPCDFPASRDFSNFVDFPTNGGNFFISCHFSKDRDFRNDFDLGNDADFGPS</sequence>
<dbReference type="AlphaFoldDB" id="A0A915K2T1"/>
<accession>A0A915K2T1</accession>
<dbReference type="WBParaSite" id="nRc.2.0.1.t33004-RA">
    <property type="protein sequence ID" value="nRc.2.0.1.t33004-RA"/>
    <property type="gene ID" value="nRc.2.0.1.g33004"/>
</dbReference>
<organism evidence="2 3">
    <name type="scientific">Romanomermis culicivorax</name>
    <name type="common">Nematode worm</name>
    <dbReference type="NCBI Taxonomy" id="13658"/>
    <lineage>
        <taxon>Eukaryota</taxon>
        <taxon>Metazoa</taxon>
        <taxon>Ecdysozoa</taxon>
        <taxon>Nematoda</taxon>
        <taxon>Enoplea</taxon>
        <taxon>Dorylaimia</taxon>
        <taxon>Mermithida</taxon>
        <taxon>Mermithoidea</taxon>
        <taxon>Mermithidae</taxon>
        <taxon>Romanomermis</taxon>
    </lineage>
</organism>
<keyword evidence="2" id="KW-1185">Reference proteome</keyword>
<feature type="region of interest" description="Disordered" evidence="1">
    <location>
        <begin position="1"/>
        <end position="20"/>
    </location>
</feature>
<dbReference type="Proteomes" id="UP000887565">
    <property type="component" value="Unplaced"/>
</dbReference>
<protein>
    <submittedName>
        <fullName evidence="3">Uncharacterized protein</fullName>
    </submittedName>
</protein>
<evidence type="ECO:0000313" key="2">
    <source>
        <dbReference type="Proteomes" id="UP000887565"/>
    </source>
</evidence>